<evidence type="ECO:0000313" key="2">
    <source>
        <dbReference type="Proteomes" id="UP000180254"/>
    </source>
</evidence>
<reference evidence="1 2" key="1">
    <citation type="submission" date="2016-09" db="EMBL/GenBank/DDBJ databases">
        <title>Genome sequence of Eubacterium angustum.</title>
        <authorList>
            <person name="Poehlein A."/>
            <person name="Daniel R."/>
        </authorList>
    </citation>
    <scope>NUCLEOTIDE SEQUENCE [LARGE SCALE GENOMIC DNA]</scope>
    <source>
        <strain evidence="1 2">DSM 1989</strain>
    </source>
</reference>
<accession>A0A1S1V953</accession>
<dbReference type="Proteomes" id="UP000180254">
    <property type="component" value="Unassembled WGS sequence"/>
</dbReference>
<dbReference type="OrthoDB" id="1866253at2"/>
<gene>
    <name evidence="1" type="ORF">EUAN_07140</name>
</gene>
<keyword evidence="2" id="KW-1185">Reference proteome</keyword>
<comment type="caution">
    <text evidence="1">The sequence shown here is derived from an EMBL/GenBank/DDBJ whole genome shotgun (WGS) entry which is preliminary data.</text>
</comment>
<organism evidence="1 2">
    <name type="scientific">Andreesenia angusta</name>
    <dbReference type="NCBI Taxonomy" id="39480"/>
    <lineage>
        <taxon>Bacteria</taxon>
        <taxon>Bacillati</taxon>
        <taxon>Bacillota</taxon>
        <taxon>Tissierellia</taxon>
        <taxon>Tissierellales</taxon>
        <taxon>Gottschalkiaceae</taxon>
        <taxon>Andreesenia</taxon>
    </lineage>
</organism>
<dbReference type="STRING" id="39480.EUAN_07140"/>
<dbReference type="RefSeq" id="WP_071061765.1">
    <property type="nucleotide sequence ID" value="NZ_MKIE01000002.1"/>
</dbReference>
<dbReference type="AlphaFoldDB" id="A0A1S1V953"/>
<evidence type="ECO:0000313" key="1">
    <source>
        <dbReference type="EMBL" id="OHW62930.1"/>
    </source>
</evidence>
<dbReference type="EMBL" id="MKIE01000002">
    <property type="protein sequence ID" value="OHW62930.1"/>
    <property type="molecule type" value="Genomic_DNA"/>
</dbReference>
<name>A0A1S1V953_9FIRM</name>
<protein>
    <submittedName>
        <fullName evidence="1">Uncharacterized protein</fullName>
    </submittedName>
</protein>
<proteinExistence type="predicted"/>
<sequence>MKEHNLITNDIALKIIDSRKPLGAFYTIEQSGTYVGIDNTTGDAWTEDFERLEDCLNWLDDKEAKGKSKRKLDANTMLEDVRRILKGWGDKFDASRTEIIHTAQTVLAYIEVDEEE</sequence>